<dbReference type="FunFam" id="3.60.10.10:FF:000018">
    <property type="entry name" value="2',5'-phosphodiesterase 12"/>
    <property type="match status" value="1"/>
</dbReference>
<dbReference type="PANTHER" id="PTHR12121:SF37">
    <property type="entry name" value="2',5'-PHOSPHODIESTERASE 12"/>
    <property type="match status" value="1"/>
</dbReference>
<dbReference type="VEuPathDB" id="VectorBase:AMEM21_004945"/>
<dbReference type="Proteomes" id="UP000075903">
    <property type="component" value="Unassembled WGS sequence"/>
</dbReference>
<feature type="region of interest" description="Disordered" evidence="14">
    <location>
        <begin position="102"/>
        <end position="133"/>
    </location>
</feature>
<dbReference type="GeneID" id="121595675"/>
<evidence type="ECO:0000256" key="5">
    <source>
        <dbReference type="ARBA" id="ARBA00022722"/>
    </source>
</evidence>
<keyword evidence="7" id="KW-0378">Hydrolase</keyword>
<sequence>MFSTALTRPFSRIRLKTTLSPRSPYPCAGYTHRYGSNFVPKQRFAMRTAYFKQLPGEEQCQISFHLVLDRYKIDKVFNFNRNLTEQIDSSLDRIRVNVEKEFQKKNKRKKAKKAPAGQAAEEGGAAEPPVEGSAEPVPVVVSLGTAEERLTNMTIADMLAKLTTHPNVQLTVMDADFQISYNSPEVHAVKLPTSILADFYVSPSRLELHFATPECSAYCWSRGRMPESGNAQQIEWEPVGSELSYLVQKGDVGLHLKFSCTPTDETGRTGPLTEIISPQPVQAGPGLCPFEVRHLFTQQKLRDGQFRVVSYNILADLYTDSEYSRTVLFGYTAPYALEIDYRKQLFVKEILGYRADLICLQEVDTKVFSLDLVPIFSRKNLAGHYQAKGKVAEGLATFYDLNKFELLEKDGVILSEILERYPQLWDRIRDNQPMVERIANRSTALQLTLLRSKHDPRKHLLVANTHLYFAPDADHVRLLQMGYAMQYVCEQHERIRQQYELSEASDLALVFCGDFNSTPECGIYQLMTQQTVGPDVPDWVSNVDEAVKGVSLSQPFQMGSACGCPEYTNYTVGFKACIDYIFFMRGALNVNDVIPMPSEEELSLYQAIPSLVFPSDHIALVANFEWAK</sequence>
<dbReference type="GO" id="GO:0046872">
    <property type="term" value="F:metal ion binding"/>
    <property type="evidence" value="ECO:0007669"/>
    <property type="project" value="UniProtKB-KW"/>
</dbReference>
<keyword evidence="11" id="KW-0496">Mitochondrion</keyword>
<evidence type="ECO:0000256" key="10">
    <source>
        <dbReference type="ARBA" id="ARBA00022946"/>
    </source>
</evidence>
<evidence type="ECO:0000256" key="13">
    <source>
        <dbReference type="ARBA" id="ARBA00083541"/>
    </source>
</evidence>
<evidence type="ECO:0000256" key="3">
    <source>
        <dbReference type="ARBA" id="ARBA00022553"/>
    </source>
</evidence>
<keyword evidence="6" id="KW-0479">Metal-binding</keyword>
<comment type="cofactor">
    <cofactor evidence="1">
        <name>Mg(2+)</name>
        <dbReference type="ChEBI" id="CHEBI:18420"/>
    </cofactor>
</comment>
<dbReference type="GO" id="GO:0000288">
    <property type="term" value="P:nuclear-transcribed mRNA catabolic process, deadenylation-dependent decay"/>
    <property type="evidence" value="ECO:0007669"/>
    <property type="project" value="TreeGrafter"/>
</dbReference>
<organism evidence="17 18">
    <name type="scientific">Anopheles merus</name>
    <name type="common">Mosquito</name>
    <dbReference type="NCBI Taxonomy" id="30066"/>
    <lineage>
        <taxon>Eukaryota</taxon>
        <taxon>Metazoa</taxon>
        <taxon>Ecdysozoa</taxon>
        <taxon>Arthropoda</taxon>
        <taxon>Hexapoda</taxon>
        <taxon>Insecta</taxon>
        <taxon>Pterygota</taxon>
        <taxon>Neoptera</taxon>
        <taxon>Endopterygota</taxon>
        <taxon>Diptera</taxon>
        <taxon>Nematocera</taxon>
        <taxon>Culicoidea</taxon>
        <taxon>Culicidae</taxon>
        <taxon>Anophelinae</taxon>
        <taxon>Anopheles</taxon>
    </lineage>
</organism>
<evidence type="ECO:0000256" key="2">
    <source>
        <dbReference type="ARBA" id="ARBA00004305"/>
    </source>
</evidence>
<evidence type="ECO:0000256" key="11">
    <source>
        <dbReference type="ARBA" id="ARBA00023128"/>
    </source>
</evidence>
<name>A0A182V6S5_ANOME</name>
<dbReference type="VEuPathDB" id="VectorBase:AMEM009813"/>
<keyword evidence="9" id="KW-0460">Magnesium</keyword>
<dbReference type="GO" id="GO:0005759">
    <property type="term" value="C:mitochondrial matrix"/>
    <property type="evidence" value="ECO:0007669"/>
    <property type="project" value="UniProtKB-SubCell"/>
</dbReference>
<keyword evidence="3" id="KW-0597">Phosphoprotein</keyword>
<dbReference type="InterPro" id="IPR048821">
    <property type="entry name" value="PDE12-like_N"/>
</dbReference>
<dbReference type="Pfam" id="PF03372">
    <property type="entry name" value="Exo_endo_phos"/>
    <property type="match status" value="1"/>
</dbReference>
<dbReference type="SUPFAM" id="SSF56219">
    <property type="entry name" value="DNase I-like"/>
    <property type="match status" value="1"/>
</dbReference>
<dbReference type="AlphaFoldDB" id="A0A182V6S5"/>
<feature type="compositionally biased region" description="Low complexity" evidence="14">
    <location>
        <begin position="114"/>
        <end position="133"/>
    </location>
</feature>
<keyword evidence="4" id="KW-0507">mRNA processing</keyword>
<feature type="domain" description="Endonuclease/exonuclease/phosphatase" evidence="15">
    <location>
        <begin position="310"/>
        <end position="617"/>
    </location>
</feature>
<dbReference type="GO" id="GO:0006397">
    <property type="term" value="P:mRNA processing"/>
    <property type="evidence" value="ECO:0007669"/>
    <property type="project" value="UniProtKB-KW"/>
</dbReference>
<dbReference type="EnsemblMetazoa" id="AMEM009813-RA">
    <property type="protein sequence ID" value="AMEM009813-PA"/>
    <property type="gene ID" value="AMEM009813"/>
</dbReference>
<evidence type="ECO:0000256" key="7">
    <source>
        <dbReference type="ARBA" id="ARBA00022801"/>
    </source>
</evidence>
<evidence type="ECO:0000256" key="6">
    <source>
        <dbReference type="ARBA" id="ARBA00022723"/>
    </source>
</evidence>
<evidence type="ECO:0000256" key="14">
    <source>
        <dbReference type="SAM" id="MobiDB-lite"/>
    </source>
</evidence>
<feature type="domain" description="2',5'-phosphodiesterase 12-like N-terminal" evidence="16">
    <location>
        <begin position="184"/>
        <end position="281"/>
    </location>
</feature>
<evidence type="ECO:0000313" key="18">
    <source>
        <dbReference type="Proteomes" id="UP000075903"/>
    </source>
</evidence>
<evidence type="ECO:0000256" key="12">
    <source>
        <dbReference type="ARBA" id="ARBA00072755"/>
    </source>
</evidence>
<reference evidence="17" key="1">
    <citation type="submission" date="2020-05" db="UniProtKB">
        <authorList>
            <consortium name="EnsemblMetazoa"/>
        </authorList>
    </citation>
    <scope>IDENTIFICATION</scope>
    <source>
        <strain evidence="17">MAF</strain>
    </source>
</reference>
<protein>
    <recommendedName>
        <fullName evidence="12">2',5'-phosphodiesterase 12</fullName>
    </recommendedName>
    <alternativeName>
        <fullName evidence="13">Mitochondrial deadenylase</fullName>
    </alternativeName>
</protein>
<keyword evidence="10" id="KW-0809">Transit peptide</keyword>
<dbReference type="GO" id="GO:0004535">
    <property type="term" value="F:poly(A)-specific ribonuclease activity"/>
    <property type="evidence" value="ECO:0007669"/>
    <property type="project" value="UniProtKB-ARBA"/>
</dbReference>
<accession>A0A182V6S5</accession>
<keyword evidence="5" id="KW-0540">Nuclease</keyword>
<evidence type="ECO:0000256" key="9">
    <source>
        <dbReference type="ARBA" id="ARBA00022842"/>
    </source>
</evidence>
<comment type="subcellular location">
    <subcellularLocation>
        <location evidence="2">Mitochondrion matrix</location>
    </subcellularLocation>
</comment>
<dbReference type="InterPro" id="IPR050410">
    <property type="entry name" value="CCR4/nocturin_mRNA_transcr"/>
</dbReference>
<dbReference type="InterPro" id="IPR005135">
    <property type="entry name" value="Endo/exonuclease/phosphatase"/>
</dbReference>
<evidence type="ECO:0000313" key="17">
    <source>
        <dbReference type="EnsemblMetazoa" id="AMEM009813-PA"/>
    </source>
</evidence>
<dbReference type="STRING" id="30066.A0A182V6S5"/>
<dbReference type="PANTHER" id="PTHR12121">
    <property type="entry name" value="CARBON CATABOLITE REPRESSOR PROTEIN 4"/>
    <property type="match status" value="1"/>
</dbReference>
<evidence type="ECO:0000259" key="16">
    <source>
        <dbReference type="Pfam" id="PF21171"/>
    </source>
</evidence>
<dbReference type="RefSeq" id="XP_041775754.1">
    <property type="nucleotide sequence ID" value="XM_041919820.1"/>
</dbReference>
<evidence type="ECO:0000256" key="8">
    <source>
        <dbReference type="ARBA" id="ARBA00022839"/>
    </source>
</evidence>
<dbReference type="KEGG" id="amer:121595675"/>
<proteinExistence type="predicted"/>
<evidence type="ECO:0000256" key="1">
    <source>
        <dbReference type="ARBA" id="ARBA00001946"/>
    </source>
</evidence>
<dbReference type="InterPro" id="IPR036691">
    <property type="entry name" value="Endo/exonu/phosph_ase_sf"/>
</dbReference>
<dbReference type="Pfam" id="PF21171">
    <property type="entry name" value="PDE12-like_N"/>
    <property type="match status" value="1"/>
</dbReference>
<dbReference type="Gene3D" id="3.60.10.10">
    <property type="entry name" value="Endonuclease/exonuclease/phosphatase"/>
    <property type="match status" value="1"/>
</dbReference>
<evidence type="ECO:0000259" key="15">
    <source>
        <dbReference type="Pfam" id="PF03372"/>
    </source>
</evidence>
<keyword evidence="18" id="KW-1185">Reference proteome</keyword>
<evidence type="ECO:0000256" key="4">
    <source>
        <dbReference type="ARBA" id="ARBA00022664"/>
    </source>
</evidence>
<keyword evidence="8" id="KW-0269">Exonuclease</keyword>